<evidence type="ECO:0000313" key="4">
    <source>
        <dbReference type="EMBL" id="CUM71059.1"/>
    </source>
</evidence>
<dbReference type="EMBL" id="WKRA01000012">
    <property type="protein sequence ID" value="MSD16182.1"/>
    <property type="molecule type" value="Genomic_DNA"/>
</dbReference>
<evidence type="ECO:0000256" key="1">
    <source>
        <dbReference type="SAM" id="MobiDB-lite"/>
    </source>
</evidence>
<evidence type="ECO:0000313" key="5">
    <source>
        <dbReference type="EMBL" id="MSD16182.1"/>
    </source>
</evidence>
<keyword evidence="2" id="KW-0812">Transmembrane</keyword>
<organism evidence="4 6">
    <name type="scientific">Eubacterium ramulus</name>
    <dbReference type="NCBI Taxonomy" id="39490"/>
    <lineage>
        <taxon>Bacteria</taxon>
        <taxon>Bacillati</taxon>
        <taxon>Bacillota</taxon>
        <taxon>Clostridia</taxon>
        <taxon>Eubacteriales</taxon>
        <taxon>Eubacteriaceae</taxon>
        <taxon>Eubacterium</taxon>
    </lineage>
</organism>
<feature type="region of interest" description="Disordered" evidence="1">
    <location>
        <begin position="363"/>
        <end position="406"/>
    </location>
</feature>
<dbReference type="GeneID" id="97390536"/>
<feature type="compositionally biased region" description="Basic and acidic residues" evidence="1">
    <location>
        <begin position="55"/>
        <end position="65"/>
    </location>
</feature>
<proteinExistence type="predicted"/>
<evidence type="ECO:0000313" key="7">
    <source>
        <dbReference type="Proteomes" id="UP000431304"/>
    </source>
</evidence>
<reference evidence="5 7" key="2">
    <citation type="journal article" date="2019" name="Nat. Med.">
        <title>A library of human gut bacterial isolates paired with longitudinal multiomics data enables mechanistic microbiome research.</title>
        <authorList>
            <person name="Poyet M."/>
            <person name="Groussin M."/>
            <person name="Gibbons S.M."/>
            <person name="Avila-Pacheco J."/>
            <person name="Jiang X."/>
            <person name="Kearney S.M."/>
            <person name="Perrotta A.R."/>
            <person name="Berdy B."/>
            <person name="Zhao S."/>
            <person name="Lieberman T.D."/>
            <person name="Swanson P.K."/>
            <person name="Smith M."/>
            <person name="Roesemann S."/>
            <person name="Alexander J.E."/>
            <person name="Rich S.A."/>
            <person name="Livny J."/>
            <person name="Vlamakis H."/>
            <person name="Clish C."/>
            <person name="Bullock K."/>
            <person name="Deik A."/>
            <person name="Scott J."/>
            <person name="Pierce K.A."/>
            <person name="Xavier R.J."/>
            <person name="Alm E.J."/>
        </authorList>
    </citation>
    <scope>NUCLEOTIDE SEQUENCE [LARGE SCALE GENOMIC DNA]</scope>
    <source>
        <strain evidence="5 7">BIOML-A3</strain>
    </source>
</reference>
<feature type="compositionally biased region" description="Low complexity" evidence="1">
    <location>
        <begin position="363"/>
        <end position="380"/>
    </location>
</feature>
<gene>
    <name evidence="4" type="ORF">ERS852448_00111</name>
    <name evidence="5" type="ORF">GKE72_08860</name>
</gene>
<dbReference type="RefSeq" id="WP_022036406.1">
    <property type="nucleotide sequence ID" value="NZ_CBCTYR010000003.1"/>
</dbReference>
<evidence type="ECO:0000256" key="2">
    <source>
        <dbReference type="SAM" id="Phobius"/>
    </source>
</evidence>
<sequence>MSDFDKKKSSVNNNENYNKKVDHTDDDIYEIPDIVSNGKKSNKMEDRKDKKKKTDHTQKHMFENRLHHHRKEKEKSDILEELEFISEESVKDKSRMAEGKPISHEFVSKKKTLRRSVDAREAKKEKSVAFMRRNIAFVGIGCLVVVVGVSAAAIGVKNMKAKKAAANKNQALSAQEYETDQYAEINTLMENYYASYASGNTGEMLEFANPISDMEKSYISMYSQYIEKYNNITCYTKTGADDSSFIVIVAFDLKYKNVDTAAPGLDCFYVKTNEQGKYYIDNVYSPFNMSYQENPIDDTIRQLISDFQNGADIIALQANVQTRYEDAVNADANLQNLLEVTIPNAVSEWEIQQQQLAEQKAQEAANQVAQQDQTEQQIQQPDPPITDQPVQQPEVTQPDQTQVADTTEVEQKAWVYATETMNIRQEPNEQSAVLASAFQGSELRQLAVTANGWVKVKTGDIVGYVKSEYITTQQQ</sequence>
<accession>A0A173R0J2</accession>
<feature type="transmembrane region" description="Helical" evidence="2">
    <location>
        <begin position="135"/>
        <end position="156"/>
    </location>
</feature>
<evidence type="ECO:0000313" key="6">
    <source>
        <dbReference type="Proteomes" id="UP000095492"/>
    </source>
</evidence>
<dbReference type="AlphaFoldDB" id="A0A173R0J2"/>
<protein>
    <submittedName>
        <fullName evidence="4">Bacterial SH3 domain</fullName>
    </submittedName>
    <submittedName>
        <fullName evidence="5">SH3 domain-containing protein</fullName>
    </submittedName>
</protein>
<dbReference type="STRING" id="39490.ERS852448_00111"/>
<dbReference type="PROSITE" id="PS51781">
    <property type="entry name" value="SH3B"/>
    <property type="match status" value="1"/>
</dbReference>
<feature type="compositionally biased region" description="Polar residues" evidence="1">
    <location>
        <begin position="394"/>
        <end position="405"/>
    </location>
</feature>
<dbReference type="Proteomes" id="UP000095492">
    <property type="component" value="Unassembled WGS sequence"/>
</dbReference>
<keyword evidence="2" id="KW-0472">Membrane</keyword>
<dbReference type="OrthoDB" id="1690999at2"/>
<evidence type="ECO:0000259" key="3">
    <source>
        <dbReference type="PROSITE" id="PS51781"/>
    </source>
</evidence>
<reference evidence="4 6" key="1">
    <citation type="submission" date="2015-09" db="EMBL/GenBank/DDBJ databases">
        <authorList>
            <consortium name="Pathogen Informatics"/>
        </authorList>
    </citation>
    <scope>NUCLEOTIDE SEQUENCE [LARGE SCALE GENOMIC DNA]</scope>
    <source>
        <strain evidence="4 6">2789STDY5608891</strain>
    </source>
</reference>
<keyword evidence="2" id="KW-1133">Transmembrane helix</keyword>
<dbReference type="Pfam" id="PF08239">
    <property type="entry name" value="SH3_3"/>
    <property type="match status" value="1"/>
</dbReference>
<dbReference type="InterPro" id="IPR003646">
    <property type="entry name" value="SH3-like_bac-type"/>
</dbReference>
<dbReference type="EMBL" id="CYYA01000001">
    <property type="protein sequence ID" value="CUM71059.1"/>
    <property type="molecule type" value="Genomic_DNA"/>
</dbReference>
<name>A0A173R0J2_EUBRA</name>
<dbReference type="Proteomes" id="UP000431304">
    <property type="component" value="Unassembled WGS sequence"/>
</dbReference>
<feature type="domain" description="SH3b" evidence="3">
    <location>
        <begin position="410"/>
        <end position="474"/>
    </location>
</feature>
<dbReference type="Gene3D" id="2.30.30.40">
    <property type="entry name" value="SH3 Domains"/>
    <property type="match status" value="1"/>
</dbReference>
<feature type="region of interest" description="Disordered" evidence="1">
    <location>
        <begin position="1"/>
        <end position="74"/>
    </location>
</feature>